<organism evidence="1 2">
    <name type="scientific">Diversispora eburnea</name>
    <dbReference type="NCBI Taxonomy" id="1213867"/>
    <lineage>
        <taxon>Eukaryota</taxon>
        <taxon>Fungi</taxon>
        <taxon>Fungi incertae sedis</taxon>
        <taxon>Mucoromycota</taxon>
        <taxon>Glomeromycotina</taxon>
        <taxon>Glomeromycetes</taxon>
        <taxon>Diversisporales</taxon>
        <taxon>Diversisporaceae</taxon>
        <taxon>Diversispora</taxon>
    </lineage>
</organism>
<keyword evidence="2" id="KW-1185">Reference proteome</keyword>
<dbReference type="EMBL" id="CAJVPK010000001">
    <property type="protein sequence ID" value="CAG8432705.1"/>
    <property type="molecule type" value="Genomic_DNA"/>
</dbReference>
<dbReference type="AlphaFoldDB" id="A0A9N8YLN3"/>
<dbReference type="OrthoDB" id="2367159at2759"/>
<proteinExistence type="predicted"/>
<evidence type="ECO:0000313" key="2">
    <source>
        <dbReference type="Proteomes" id="UP000789706"/>
    </source>
</evidence>
<name>A0A9N8YLN3_9GLOM</name>
<gene>
    <name evidence="1" type="ORF">DEBURN_LOCUS33</name>
</gene>
<accession>A0A9N8YLN3</accession>
<reference evidence="1" key="1">
    <citation type="submission" date="2021-06" db="EMBL/GenBank/DDBJ databases">
        <authorList>
            <person name="Kallberg Y."/>
            <person name="Tangrot J."/>
            <person name="Rosling A."/>
        </authorList>
    </citation>
    <scope>NUCLEOTIDE SEQUENCE</scope>
    <source>
        <strain evidence="1">AZ414A</strain>
    </source>
</reference>
<evidence type="ECO:0000313" key="1">
    <source>
        <dbReference type="EMBL" id="CAG8432705.1"/>
    </source>
</evidence>
<dbReference type="Proteomes" id="UP000789706">
    <property type="component" value="Unassembled WGS sequence"/>
</dbReference>
<dbReference type="Gene3D" id="3.70.10.10">
    <property type="match status" value="1"/>
</dbReference>
<comment type="caution">
    <text evidence="1">The sequence shown here is derived from an EMBL/GenBank/DDBJ whole genome shotgun (WGS) entry which is preliminary data.</text>
</comment>
<sequence>MFSELSGLSEQVDEVLLKVILRDLTKFKVAYLKFINNLIKDKNCYLTFTTTGIRITYQTRTIFEALYIDSVLEFPNDEDFLESVEITNINDEFPFILNLHRFIRYLNLMDYRIRITYDSINKAICLDQLKLNIVLYTFRVPASLESGRNYREPQLSECNVNFEFPPCWKITPFVEYMGYYDKKKIMLSANNKGVFKLSSPEDEMSMEFINCTNHQVNSQENPHSFASVIMNRQQLLTFLQSRGPKEDPKLDNIHCKIIDDEAIIFEGENDNIYFKYIMPLLNPY</sequence>
<protein>
    <submittedName>
        <fullName evidence="1">5687_t:CDS:1</fullName>
    </submittedName>
</protein>